<dbReference type="GO" id="GO:0005886">
    <property type="term" value="C:plasma membrane"/>
    <property type="evidence" value="ECO:0007669"/>
    <property type="project" value="UniProtKB-SubCell"/>
</dbReference>
<comment type="subcellular location">
    <subcellularLocation>
        <location evidence="1">Cell membrane</location>
        <topology evidence="1">Multi-pass membrane protein</topology>
    </subcellularLocation>
</comment>
<name>I6QY68_PSESX</name>
<feature type="domain" description="Major facilitator superfamily (MFS) profile" evidence="7">
    <location>
        <begin position="213"/>
        <end position="403"/>
    </location>
</feature>
<dbReference type="PANTHER" id="PTHR23513:SF11">
    <property type="entry name" value="STAPHYLOFERRIN A TRANSPORTER"/>
    <property type="match status" value="1"/>
</dbReference>
<dbReference type="EMBL" id="JX102649">
    <property type="protein sequence ID" value="AFM38983.1"/>
    <property type="molecule type" value="Genomic_DNA"/>
</dbReference>
<feature type="transmembrane region" description="Helical" evidence="6">
    <location>
        <begin position="279"/>
        <end position="297"/>
    </location>
</feature>
<evidence type="ECO:0000256" key="2">
    <source>
        <dbReference type="ARBA" id="ARBA00022475"/>
    </source>
</evidence>
<feature type="transmembrane region" description="Helical" evidence="6">
    <location>
        <begin position="333"/>
        <end position="355"/>
    </location>
</feature>
<feature type="transmembrane region" description="Helical" evidence="6">
    <location>
        <begin position="40"/>
        <end position="60"/>
    </location>
</feature>
<dbReference type="PANTHER" id="PTHR23513">
    <property type="entry name" value="INTEGRAL MEMBRANE EFFLUX PROTEIN-RELATED"/>
    <property type="match status" value="1"/>
</dbReference>
<dbReference type="InterPro" id="IPR020846">
    <property type="entry name" value="MFS_dom"/>
</dbReference>
<keyword evidence="5 6" id="KW-0472">Membrane</keyword>
<feature type="transmembrane region" description="Helical" evidence="6">
    <location>
        <begin position="303"/>
        <end position="324"/>
    </location>
</feature>
<keyword evidence="4 6" id="KW-1133">Transmembrane helix</keyword>
<evidence type="ECO:0000256" key="3">
    <source>
        <dbReference type="ARBA" id="ARBA00022692"/>
    </source>
</evidence>
<dbReference type="GO" id="GO:0022857">
    <property type="term" value="F:transmembrane transporter activity"/>
    <property type="evidence" value="ECO:0007669"/>
    <property type="project" value="InterPro"/>
</dbReference>
<proteinExistence type="predicted"/>
<dbReference type="CDD" id="cd06173">
    <property type="entry name" value="MFS_MefA_like"/>
    <property type="match status" value="1"/>
</dbReference>
<keyword evidence="2" id="KW-1003">Cell membrane</keyword>
<feature type="transmembrane region" description="Helical" evidence="6">
    <location>
        <begin position="367"/>
        <end position="385"/>
    </location>
</feature>
<feature type="transmembrane region" description="Helical" evidence="6">
    <location>
        <begin position="163"/>
        <end position="182"/>
    </location>
</feature>
<evidence type="ECO:0000256" key="1">
    <source>
        <dbReference type="ARBA" id="ARBA00004651"/>
    </source>
</evidence>
<sequence>MSKPYSLHLLISAFGIEIFCTQVLFIYTPLHFIFNGGDSVIGSFLRALAYIGPVLFGYYIGVLVDRFEKRRLGYIISVVLGATAACYSIRLPDQTLAETFLFLGAVSVGTYFLNNLRSSVLPSVALASQLPRMNAMLLVTENVALIVAPLIASLLLSLSSPRMGFLGIAALFCSSSLLYALALPRRPTQPGQTQRKTGSFAQNLGTLTSNKPLLHLVFVVMGNNAFTGVYLLYVIINAVETGLFDTRNAPNILVSFAVGAIISGLTAEKAIAFFGNRNLALLCCAFMAISGALPLIAPSHAAFFTSAFLVGFFESYVVIAAWTLRQTVVPAEVLGRVTGITSALFKVSMVVAIPIAGLLGEHLNSKMAILFGICAALLGTAPMALRMVRDHSGANRVDTPSPD</sequence>
<evidence type="ECO:0000256" key="6">
    <source>
        <dbReference type="SAM" id="Phobius"/>
    </source>
</evidence>
<feature type="transmembrane region" description="Helical" evidence="6">
    <location>
        <begin position="135"/>
        <end position="157"/>
    </location>
</feature>
<evidence type="ECO:0000259" key="7">
    <source>
        <dbReference type="PROSITE" id="PS50850"/>
    </source>
</evidence>
<evidence type="ECO:0000256" key="4">
    <source>
        <dbReference type="ARBA" id="ARBA00022989"/>
    </source>
</evidence>
<dbReference type="InterPro" id="IPR036259">
    <property type="entry name" value="MFS_trans_sf"/>
</dbReference>
<dbReference type="SUPFAM" id="SSF103473">
    <property type="entry name" value="MFS general substrate transporter"/>
    <property type="match status" value="1"/>
</dbReference>
<dbReference type="Gene3D" id="1.20.1250.20">
    <property type="entry name" value="MFS general substrate transporter like domains"/>
    <property type="match status" value="1"/>
</dbReference>
<dbReference type="AlphaFoldDB" id="I6QY68"/>
<accession>I6QY68</accession>
<protein>
    <submittedName>
        <fullName evidence="8">MFS family transporter</fullName>
    </submittedName>
</protein>
<feature type="transmembrane region" description="Helical" evidence="6">
    <location>
        <begin position="72"/>
        <end position="90"/>
    </location>
</feature>
<feature type="transmembrane region" description="Helical" evidence="6">
    <location>
        <begin position="96"/>
        <end position="114"/>
    </location>
</feature>
<dbReference type="PROSITE" id="PS50850">
    <property type="entry name" value="MFS"/>
    <property type="match status" value="1"/>
</dbReference>
<feature type="transmembrane region" description="Helical" evidence="6">
    <location>
        <begin position="213"/>
        <end position="236"/>
    </location>
</feature>
<dbReference type="Pfam" id="PF07690">
    <property type="entry name" value="MFS_1"/>
    <property type="match status" value="2"/>
</dbReference>
<evidence type="ECO:0000256" key="5">
    <source>
        <dbReference type="ARBA" id="ARBA00023136"/>
    </source>
</evidence>
<reference evidence="8" key="1">
    <citation type="journal article" date="2012" name="Antimicrob. Agents Chemother.">
        <title>Different biosynthetic pathways to fosfomycin in Pseudomonas syringae and Streptomyces species.</title>
        <authorList>
            <person name="Kim S.Y."/>
            <person name="Ju K.S."/>
            <person name="Metcalf W.W."/>
            <person name="Evans B.S."/>
            <person name="Kuzuyama T."/>
            <person name="van der Donk W.A."/>
        </authorList>
    </citation>
    <scope>NUCLEOTIDE SEQUENCE</scope>
    <source>
        <strain evidence="8">PB-5123</strain>
    </source>
</reference>
<organism evidence="8">
    <name type="scientific">Pseudomonas syringae</name>
    <dbReference type="NCBI Taxonomy" id="317"/>
    <lineage>
        <taxon>Bacteria</taxon>
        <taxon>Pseudomonadati</taxon>
        <taxon>Pseudomonadota</taxon>
        <taxon>Gammaproteobacteria</taxon>
        <taxon>Pseudomonadales</taxon>
        <taxon>Pseudomonadaceae</taxon>
        <taxon>Pseudomonas</taxon>
    </lineage>
</organism>
<feature type="transmembrane region" description="Helical" evidence="6">
    <location>
        <begin position="7"/>
        <end position="28"/>
    </location>
</feature>
<evidence type="ECO:0000313" key="8">
    <source>
        <dbReference type="EMBL" id="AFM38983.1"/>
    </source>
</evidence>
<keyword evidence="3 6" id="KW-0812">Transmembrane</keyword>
<dbReference type="InterPro" id="IPR011701">
    <property type="entry name" value="MFS"/>
</dbReference>
<feature type="transmembrane region" description="Helical" evidence="6">
    <location>
        <begin position="248"/>
        <end position="267"/>
    </location>
</feature>